<dbReference type="PRINTS" id="PR00147">
    <property type="entry name" value="DNAPHOTLYASE"/>
</dbReference>
<dbReference type="OrthoDB" id="9772484at2"/>
<dbReference type="GO" id="GO:0009416">
    <property type="term" value="P:response to light stimulus"/>
    <property type="evidence" value="ECO:0007669"/>
    <property type="project" value="TreeGrafter"/>
</dbReference>
<dbReference type="PANTHER" id="PTHR11455">
    <property type="entry name" value="CRYPTOCHROME"/>
    <property type="match status" value="1"/>
</dbReference>
<evidence type="ECO:0000313" key="10">
    <source>
        <dbReference type="Proteomes" id="UP000185678"/>
    </source>
</evidence>
<feature type="site" description="Electron transfer via tryptophanyl radical" evidence="6">
    <location>
        <position position="313"/>
    </location>
</feature>
<keyword evidence="10" id="KW-1185">Reference proteome</keyword>
<dbReference type="SUPFAM" id="SSF52425">
    <property type="entry name" value="Cryptochrome/photolyase, N-terminal domain"/>
    <property type="match status" value="1"/>
</dbReference>
<dbReference type="PROSITE" id="PS51645">
    <property type="entry name" value="PHR_CRY_ALPHA_BETA"/>
    <property type="match status" value="1"/>
</dbReference>
<dbReference type="Pfam" id="PF00875">
    <property type="entry name" value="DNA_photolyase"/>
    <property type="match status" value="1"/>
</dbReference>
<dbReference type="Gene3D" id="3.40.50.620">
    <property type="entry name" value="HUPs"/>
    <property type="match status" value="1"/>
</dbReference>
<keyword evidence="4 7" id="KW-0157">Chromophore</keyword>
<protein>
    <submittedName>
        <fullName evidence="9">Deoxyribodipyrimidine photo-lyase type I</fullName>
    </submittedName>
</protein>
<dbReference type="EMBL" id="FTOA01000011">
    <property type="protein sequence ID" value="SIT18333.1"/>
    <property type="molecule type" value="Genomic_DNA"/>
</dbReference>
<dbReference type="GO" id="GO:0071949">
    <property type="term" value="F:FAD binding"/>
    <property type="evidence" value="ECO:0007669"/>
    <property type="project" value="TreeGrafter"/>
</dbReference>
<proteinExistence type="inferred from homology"/>
<evidence type="ECO:0000259" key="8">
    <source>
        <dbReference type="PROSITE" id="PS51645"/>
    </source>
</evidence>
<feature type="binding site" evidence="5">
    <location>
        <position position="235"/>
    </location>
    <ligand>
        <name>FAD</name>
        <dbReference type="ChEBI" id="CHEBI:57692"/>
    </ligand>
</feature>
<dbReference type="PROSITE" id="PS00691">
    <property type="entry name" value="DNA_PHOTOLYASES_1_2"/>
    <property type="match status" value="1"/>
</dbReference>
<dbReference type="GO" id="GO:0003904">
    <property type="term" value="F:deoxyribodipyrimidine photo-lyase activity"/>
    <property type="evidence" value="ECO:0007669"/>
    <property type="project" value="TreeGrafter"/>
</dbReference>
<evidence type="ECO:0000256" key="3">
    <source>
        <dbReference type="ARBA" id="ARBA00022827"/>
    </source>
</evidence>
<evidence type="ECO:0000256" key="2">
    <source>
        <dbReference type="ARBA" id="ARBA00022630"/>
    </source>
</evidence>
<evidence type="ECO:0000256" key="6">
    <source>
        <dbReference type="PIRSR" id="PIRSR602081-2"/>
    </source>
</evidence>
<dbReference type="InterPro" id="IPR005101">
    <property type="entry name" value="Cryptochr/Photolyase_FAD-bd"/>
</dbReference>
<evidence type="ECO:0000256" key="7">
    <source>
        <dbReference type="RuleBase" id="RU004182"/>
    </source>
</evidence>
<evidence type="ECO:0000256" key="5">
    <source>
        <dbReference type="PIRSR" id="PIRSR602081-1"/>
    </source>
</evidence>
<dbReference type="GO" id="GO:0006139">
    <property type="term" value="P:nucleobase-containing compound metabolic process"/>
    <property type="evidence" value="ECO:0007669"/>
    <property type="project" value="UniProtKB-ARBA"/>
</dbReference>
<evidence type="ECO:0000256" key="4">
    <source>
        <dbReference type="ARBA" id="ARBA00022991"/>
    </source>
</evidence>
<comment type="similarity">
    <text evidence="7">Belongs to the DNA photolyase family.</text>
</comment>
<dbReference type="SUPFAM" id="SSF48173">
    <property type="entry name" value="Cryptochrome/photolyase FAD-binding domain"/>
    <property type="match status" value="1"/>
</dbReference>
<dbReference type="Proteomes" id="UP000185678">
    <property type="component" value="Unassembled WGS sequence"/>
</dbReference>
<dbReference type="InterPro" id="IPR006050">
    <property type="entry name" value="DNA_photolyase_N"/>
</dbReference>
<dbReference type="STRING" id="80876.SAMN05421779_11117"/>
<gene>
    <name evidence="9" type="ORF">SAMN05421779_11117</name>
</gene>
<dbReference type="InterPro" id="IPR014729">
    <property type="entry name" value="Rossmann-like_a/b/a_fold"/>
</dbReference>
<dbReference type="Gene3D" id="1.10.579.10">
    <property type="entry name" value="DNA Cyclobutane Dipyrimidine Photolyase, subunit A, domain 3"/>
    <property type="match status" value="1"/>
</dbReference>
<dbReference type="InterPro" id="IPR018394">
    <property type="entry name" value="DNA_photolyase_1_CS_C"/>
</dbReference>
<dbReference type="Gene3D" id="1.25.40.80">
    <property type="match status" value="1"/>
</dbReference>
<dbReference type="AlphaFoldDB" id="A0A1N7Q663"/>
<feature type="binding site" evidence="5">
    <location>
        <position position="279"/>
    </location>
    <ligand>
        <name>FAD</name>
        <dbReference type="ChEBI" id="CHEBI:57692"/>
    </ligand>
</feature>
<comment type="cofactor">
    <cofactor evidence="1">
        <name>(6R)-5,10-methylene-5,6,7,8-tetrahydrofolate</name>
        <dbReference type="ChEBI" id="CHEBI:15636"/>
    </cofactor>
</comment>
<sequence>MSTSLAPYHALVWLRDDLRTDDHPALTEAIRLARQHNGRVTAVYILDEALWSRPLGGASRWWLHHSLAALADDLQRLGVPLVLRQGDLRQQLADVVRQGSVQAVLCNRGQTPFLRRCEAAAREALEPLGCPLLAGGGELMVEPDKILTGSGQPYRVFTPFWKALSQHHQPKAPLPEPEALGPGVAPVISGLTLASLALLPSTPDWAGGLRKSWQPGQAGARRCLDAFLQGSVARYGSQRDFPAQPATSRLSPHLRFGELSPRRLWDAVIALHGADGMPFLREVGWREFNHHLLFQWPEMATVPLKPEFTRFPWRDDQREFQRWCRGLTGFPIVDAGQRELWQTGWMHNRVRMIVASFLVKDLLLPWQWGEEWMWDTLVDACPANNPGNWQWVSGCGADAAPYFRVFNPSLQAAKFDSDGLYQRRWVPESAAPGDDLFAAASTRRRYPLPMLDHGAARDRALAALASLKPDPDTV</sequence>
<dbReference type="GO" id="GO:0006950">
    <property type="term" value="P:response to stress"/>
    <property type="evidence" value="ECO:0007669"/>
    <property type="project" value="UniProtKB-ARBA"/>
</dbReference>
<name>A0A1N7Q663_9PROT</name>
<reference evidence="9 10" key="1">
    <citation type="submission" date="2017-01" db="EMBL/GenBank/DDBJ databases">
        <authorList>
            <person name="Mah S.A."/>
            <person name="Swanson W.J."/>
            <person name="Moy G.W."/>
            <person name="Vacquier V.D."/>
        </authorList>
    </citation>
    <scope>NUCLEOTIDE SEQUENCE [LARGE SCALE GENOMIC DNA]</scope>
    <source>
        <strain evidence="9 10">DSM 11589</strain>
    </source>
</reference>
<dbReference type="GO" id="GO:0003677">
    <property type="term" value="F:DNA binding"/>
    <property type="evidence" value="ECO:0007669"/>
    <property type="project" value="TreeGrafter"/>
</dbReference>
<organism evidence="9 10">
    <name type="scientific">Insolitispirillum peregrinum</name>
    <dbReference type="NCBI Taxonomy" id="80876"/>
    <lineage>
        <taxon>Bacteria</taxon>
        <taxon>Pseudomonadati</taxon>
        <taxon>Pseudomonadota</taxon>
        <taxon>Alphaproteobacteria</taxon>
        <taxon>Rhodospirillales</taxon>
        <taxon>Novispirillaceae</taxon>
        <taxon>Insolitispirillum</taxon>
    </lineage>
</organism>
<accession>A0A1N7Q663</accession>
<dbReference type="InterPro" id="IPR002081">
    <property type="entry name" value="Cryptochrome/DNA_photolyase_1"/>
</dbReference>
<feature type="site" description="Electron transfer via tryptophanyl radical" evidence="6">
    <location>
        <position position="389"/>
    </location>
</feature>
<dbReference type="InterPro" id="IPR036155">
    <property type="entry name" value="Crypto/Photolyase_N_sf"/>
</dbReference>
<dbReference type="InterPro" id="IPR036134">
    <property type="entry name" value="Crypto/Photolyase_FAD-like_sf"/>
</dbReference>
<dbReference type="PANTHER" id="PTHR11455:SF9">
    <property type="entry name" value="CRYPTOCHROME CIRCADIAN CLOCK 5 ISOFORM X1"/>
    <property type="match status" value="1"/>
</dbReference>
<evidence type="ECO:0000313" key="9">
    <source>
        <dbReference type="EMBL" id="SIT18333.1"/>
    </source>
</evidence>
<evidence type="ECO:0000256" key="1">
    <source>
        <dbReference type="ARBA" id="ARBA00001932"/>
    </source>
</evidence>
<dbReference type="RefSeq" id="WP_076402026.1">
    <property type="nucleotide sequence ID" value="NZ_FTOA01000011.1"/>
</dbReference>
<keyword evidence="9" id="KW-0456">Lyase</keyword>
<dbReference type="Pfam" id="PF03441">
    <property type="entry name" value="FAD_binding_7"/>
    <property type="match status" value="1"/>
</dbReference>
<keyword evidence="2 5" id="KW-0285">Flavoprotein</keyword>
<keyword evidence="3 5" id="KW-0274">FAD</keyword>
<feature type="site" description="Electron transfer via tryptophanyl radical" evidence="6">
    <location>
        <position position="366"/>
    </location>
</feature>
<feature type="binding site" evidence="5">
    <location>
        <begin position="247"/>
        <end position="251"/>
    </location>
    <ligand>
        <name>FAD</name>
        <dbReference type="ChEBI" id="CHEBI:57692"/>
    </ligand>
</feature>
<feature type="domain" description="Photolyase/cryptochrome alpha/beta" evidence="8">
    <location>
        <begin position="8"/>
        <end position="140"/>
    </location>
</feature>
<comment type="cofactor">
    <cofactor evidence="5">
        <name>FAD</name>
        <dbReference type="ChEBI" id="CHEBI:57692"/>
    </cofactor>
    <text evidence="5">Binds 1 FAD per subunit.</text>
</comment>